<feature type="domain" description="Secretion system C-terminal sorting" evidence="4">
    <location>
        <begin position="595"/>
        <end position="664"/>
    </location>
</feature>
<dbReference type="InterPro" id="IPR032675">
    <property type="entry name" value="LRR_dom_sf"/>
</dbReference>
<gene>
    <name evidence="6" type="ORF">ACFQ4C_17095</name>
</gene>
<evidence type="ECO:0000256" key="1">
    <source>
        <dbReference type="ARBA" id="ARBA00004196"/>
    </source>
</evidence>
<dbReference type="PANTHER" id="PTHR48059:SF30">
    <property type="entry name" value="OS06G0587000 PROTEIN"/>
    <property type="match status" value="1"/>
</dbReference>
<dbReference type="InterPro" id="IPR001611">
    <property type="entry name" value="Leu-rich_rpt"/>
</dbReference>
<dbReference type="InterPro" id="IPR055414">
    <property type="entry name" value="LRR_R13L4/SHOC2-like"/>
</dbReference>
<dbReference type="InterPro" id="IPR051848">
    <property type="entry name" value="PGIP"/>
</dbReference>
<dbReference type="Proteomes" id="UP001597116">
    <property type="component" value="Unassembled WGS sequence"/>
</dbReference>
<dbReference type="InterPro" id="IPR003591">
    <property type="entry name" value="Leu-rich_rpt_typical-subtyp"/>
</dbReference>
<keyword evidence="2" id="KW-0433">Leucine-rich repeat</keyword>
<evidence type="ECO:0000256" key="3">
    <source>
        <dbReference type="ARBA" id="ARBA00022737"/>
    </source>
</evidence>
<dbReference type="EMBL" id="JBHTLP010000011">
    <property type="protein sequence ID" value="MFD1142845.1"/>
    <property type="molecule type" value="Genomic_DNA"/>
</dbReference>
<feature type="domain" description="Disease resistance R13L4/SHOC-2-like LRR" evidence="5">
    <location>
        <begin position="53"/>
        <end position="241"/>
    </location>
</feature>
<reference evidence="7" key="1">
    <citation type="journal article" date="2019" name="Int. J. Syst. Evol. Microbiol.">
        <title>The Global Catalogue of Microorganisms (GCM) 10K type strain sequencing project: providing services to taxonomists for standard genome sequencing and annotation.</title>
        <authorList>
            <consortium name="The Broad Institute Genomics Platform"/>
            <consortium name="The Broad Institute Genome Sequencing Center for Infectious Disease"/>
            <person name="Wu L."/>
            <person name="Ma J."/>
        </authorList>
    </citation>
    <scope>NUCLEOTIDE SEQUENCE [LARGE SCALE GENOMIC DNA]</scope>
    <source>
        <strain evidence="7">CCUG 55608</strain>
    </source>
</reference>
<evidence type="ECO:0000313" key="7">
    <source>
        <dbReference type="Proteomes" id="UP001597116"/>
    </source>
</evidence>
<dbReference type="PRINTS" id="PR00019">
    <property type="entry name" value="LEURICHRPT"/>
</dbReference>
<sequence length="667" mass="71829">MALADLYNSTNGIGWVQKDNWLTGESPCGWYGVTCNEAGQVTQLQLPSNQLAGPLPASLSALTNLQVLDLSDNQLNGSIPDSFSALTSLKRLVLIYNQLSGLIPAKLFSLTQLEFIYLSHNQLSGSIPDSLSALTNLVNLYLGSNRLSGSIPASLSTLGKLQGLDLSENQLSGPIPDNLSGLRSLKRLALFYNQLSGSIPASLATLVNLEYLHLAYNQLSGSVPDMLMELSKLQTFNLNNNQLSGTIPDKFLTLPTLEFLDFSNNQFTGSIPASLGDLPNLRSCELQNNLLSGCLPATLGKFCGRSILVMLGGNPDLIGGGNFGAFCSTGVGRCDPQSNTVSFWLMNAETGQPIQQLIDGAEVNLSTLLTRNLNVQALTSPVAVDSIVFALTGRQNRTQIEREAPYSLFKDIEGVYKSWTPSLGSYNLTATPYTSLSGVATAGAPLSINFTVVEMPTVLGFQWINCETGLPLGELREGDVVDLTSLPTRNLNIMVNTGPATGGSMALELSGQQIYSHIESKAPFTLAGNTGSTYRSWVPAAGTYQLKATPYTGTSGSGTPGKPIMLTFTVVDPAPLARRGTETNAELVESRVLYYPNPFQESFTLKMQGTKPQAVRVYDLSGRLVYQRADSPSEQRIEVDQKWSAGMYMLQVGEGPKSKWYKLIKVP</sequence>
<dbReference type="NCBIfam" id="TIGR04183">
    <property type="entry name" value="Por_Secre_tail"/>
    <property type="match status" value="1"/>
</dbReference>
<dbReference type="Pfam" id="PF00560">
    <property type="entry name" value="LRR_1"/>
    <property type="match status" value="1"/>
</dbReference>
<dbReference type="SUPFAM" id="SSF52058">
    <property type="entry name" value="L domain-like"/>
    <property type="match status" value="1"/>
</dbReference>
<protein>
    <submittedName>
        <fullName evidence="6">Leucine-rich repeat domain-containing protein</fullName>
    </submittedName>
</protein>
<organism evidence="6 7">
    <name type="scientific">Larkinella insperata</name>
    <dbReference type="NCBI Taxonomy" id="332158"/>
    <lineage>
        <taxon>Bacteria</taxon>
        <taxon>Pseudomonadati</taxon>
        <taxon>Bacteroidota</taxon>
        <taxon>Cytophagia</taxon>
        <taxon>Cytophagales</taxon>
        <taxon>Spirosomataceae</taxon>
        <taxon>Larkinella</taxon>
    </lineage>
</organism>
<comment type="caution">
    <text evidence="6">The sequence shown here is derived from an EMBL/GenBank/DDBJ whole genome shotgun (WGS) entry which is preliminary data.</text>
</comment>
<dbReference type="PANTHER" id="PTHR48059">
    <property type="entry name" value="POLYGALACTURONASE INHIBITOR 1"/>
    <property type="match status" value="1"/>
</dbReference>
<comment type="subcellular location">
    <subcellularLocation>
        <location evidence="1">Cell envelope</location>
    </subcellularLocation>
</comment>
<dbReference type="Pfam" id="PF18962">
    <property type="entry name" value="Por_Secre_tail"/>
    <property type="match status" value="1"/>
</dbReference>
<dbReference type="RefSeq" id="WP_374761426.1">
    <property type="nucleotide sequence ID" value="NZ_CP110973.1"/>
</dbReference>
<keyword evidence="3" id="KW-0677">Repeat</keyword>
<name>A0ABW3QCU4_9BACT</name>
<dbReference type="SMART" id="SM00369">
    <property type="entry name" value="LRR_TYP"/>
    <property type="match status" value="7"/>
</dbReference>
<keyword evidence="7" id="KW-1185">Reference proteome</keyword>
<evidence type="ECO:0000259" key="5">
    <source>
        <dbReference type="Pfam" id="PF23598"/>
    </source>
</evidence>
<dbReference type="SMART" id="SM00365">
    <property type="entry name" value="LRR_SD22"/>
    <property type="match status" value="3"/>
</dbReference>
<dbReference type="Gene3D" id="3.80.10.10">
    <property type="entry name" value="Ribonuclease Inhibitor"/>
    <property type="match status" value="3"/>
</dbReference>
<dbReference type="Pfam" id="PF23598">
    <property type="entry name" value="LRR_14"/>
    <property type="match status" value="1"/>
</dbReference>
<dbReference type="PROSITE" id="PS51450">
    <property type="entry name" value="LRR"/>
    <property type="match status" value="1"/>
</dbReference>
<evidence type="ECO:0000313" key="6">
    <source>
        <dbReference type="EMBL" id="MFD1142845.1"/>
    </source>
</evidence>
<dbReference type="InterPro" id="IPR026444">
    <property type="entry name" value="Secre_tail"/>
</dbReference>
<evidence type="ECO:0000256" key="2">
    <source>
        <dbReference type="ARBA" id="ARBA00022614"/>
    </source>
</evidence>
<evidence type="ECO:0000259" key="4">
    <source>
        <dbReference type="Pfam" id="PF18962"/>
    </source>
</evidence>
<accession>A0ABW3QCU4</accession>
<proteinExistence type="predicted"/>